<accession>A0A239P014</accession>
<dbReference type="AlphaFoldDB" id="A0A239P014"/>
<dbReference type="InterPro" id="IPR046366">
    <property type="entry name" value="MPAB"/>
</dbReference>
<dbReference type="OrthoDB" id="836517at2"/>
<dbReference type="PANTHER" id="PTHR36124:SF1">
    <property type="entry name" value="ER-BOUND OXYGENASE MPAB_MPAB'_RUBBER OXYGENASE CATALYTIC DOMAIN-CONTAINING PROTEIN"/>
    <property type="match status" value="1"/>
</dbReference>
<evidence type="ECO:0000313" key="2">
    <source>
        <dbReference type="Proteomes" id="UP000198280"/>
    </source>
</evidence>
<dbReference type="EMBL" id="FZOF01000066">
    <property type="protein sequence ID" value="SNT60461.1"/>
    <property type="molecule type" value="Genomic_DNA"/>
</dbReference>
<gene>
    <name evidence="1" type="ORF">SAMN05216252_1664</name>
</gene>
<dbReference type="GO" id="GO:0016491">
    <property type="term" value="F:oxidoreductase activity"/>
    <property type="evidence" value="ECO:0007669"/>
    <property type="project" value="InterPro"/>
</dbReference>
<organism evidence="1 2">
    <name type="scientific">Actinacidiphila glaucinigra</name>
    <dbReference type="NCBI Taxonomy" id="235986"/>
    <lineage>
        <taxon>Bacteria</taxon>
        <taxon>Bacillati</taxon>
        <taxon>Actinomycetota</taxon>
        <taxon>Actinomycetes</taxon>
        <taxon>Kitasatosporales</taxon>
        <taxon>Streptomycetaceae</taxon>
        <taxon>Actinacidiphila</taxon>
    </lineage>
</organism>
<proteinExistence type="predicted"/>
<dbReference type="PANTHER" id="PTHR36124">
    <property type="match status" value="1"/>
</dbReference>
<evidence type="ECO:0000313" key="1">
    <source>
        <dbReference type="EMBL" id="SNT60461.1"/>
    </source>
</evidence>
<name>A0A239P014_9ACTN</name>
<reference evidence="1 2" key="1">
    <citation type="submission" date="2017-06" db="EMBL/GenBank/DDBJ databases">
        <authorList>
            <person name="Kim H.J."/>
            <person name="Triplett B.A."/>
        </authorList>
    </citation>
    <scope>NUCLEOTIDE SEQUENCE [LARGE SCALE GENOMIC DNA]</scope>
    <source>
        <strain evidence="1 2">CGMCC 4.1858</strain>
    </source>
</reference>
<keyword evidence="2" id="KW-1185">Reference proteome</keyword>
<evidence type="ECO:0008006" key="3">
    <source>
        <dbReference type="Google" id="ProtNLM"/>
    </source>
</evidence>
<dbReference type="Proteomes" id="UP000198280">
    <property type="component" value="Unassembled WGS sequence"/>
</dbReference>
<dbReference type="RefSeq" id="WP_089229487.1">
    <property type="nucleotide sequence ID" value="NZ_FZOF01000066.1"/>
</dbReference>
<protein>
    <recommendedName>
        <fullName evidence="3">ER-bound oxygenase mpaB/mpaB'/Rubber oxygenase catalytic domain-containing protein</fullName>
    </recommendedName>
</protein>
<sequence>MTDSGPRGTRGAGDAPWSTYQALTRAYPRAWKLGLNLAFYRCFAVPSIARVLMSTGRITGEPLARAKATGAVLFQVLEQGPDSPASLRVLDGLRRVHDGLPVDNDAYVYVLGLFCVHPLRFIAAYGPRRPTAAEEESAHAFHSLLAHRLGVEPVPATYGELADAQDAYEERFFRRTPEGLALWAASRQVFRERLPRPFSALGPLLAEALMGTAAPALGIPDRPRTRALTGRLLRRYLSRT</sequence>